<comment type="caution">
    <text evidence="3">The sequence shown here is derived from an EMBL/GenBank/DDBJ whole genome shotgun (WGS) entry which is preliminary data.</text>
</comment>
<dbReference type="EMBL" id="MLYV02001259">
    <property type="protein sequence ID" value="PSR71641.1"/>
    <property type="molecule type" value="Genomic_DNA"/>
</dbReference>
<keyword evidence="1" id="KW-1133">Transmembrane helix</keyword>
<dbReference type="STRING" id="98765.A0A2R6NH61"/>
<accession>A0A2R6NH61</accession>
<dbReference type="Proteomes" id="UP000186601">
    <property type="component" value="Unassembled WGS sequence"/>
</dbReference>
<evidence type="ECO:0000313" key="4">
    <source>
        <dbReference type="Proteomes" id="UP000186601"/>
    </source>
</evidence>
<keyword evidence="1" id="KW-0472">Membrane</keyword>
<evidence type="ECO:0000259" key="2">
    <source>
        <dbReference type="Pfam" id="PF20153"/>
    </source>
</evidence>
<keyword evidence="1" id="KW-0812">Transmembrane</keyword>
<dbReference type="OrthoDB" id="2753780at2759"/>
<feature type="non-terminal residue" evidence="3">
    <location>
        <position position="134"/>
    </location>
</feature>
<gene>
    <name evidence="3" type="ORF">PHLCEN_2v12494</name>
</gene>
<dbReference type="Pfam" id="PF20153">
    <property type="entry name" value="DUF6535"/>
    <property type="match status" value="1"/>
</dbReference>
<organism evidence="3 4">
    <name type="scientific">Hermanssonia centrifuga</name>
    <dbReference type="NCBI Taxonomy" id="98765"/>
    <lineage>
        <taxon>Eukaryota</taxon>
        <taxon>Fungi</taxon>
        <taxon>Dikarya</taxon>
        <taxon>Basidiomycota</taxon>
        <taxon>Agaricomycotina</taxon>
        <taxon>Agaricomycetes</taxon>
        <taxon>Polyporales</taxon>
        <taxon>Meruliaceae</taxon>
        <taxon>Hermanssonia</taxon>
    </lineage>
</organism>
<keyword evidence="4" id="KW-1185">Reference proteome</keyword>
<name>A0A2R6NH61_9APHY</name>
<evidence type="ECO:0000313" key="3">
    <source>
        <dbReference type="EMBL" id="PSR71641.1"/>
    </source>
</evidence>
<dbReference type="InterPro" id="IPR045338">
    <property type="entry name" value="DUF6535"/>
</dbReference>
<dbReference type="AlphaFoldDB" id="A0A2R6NH61"/>
<feature type="domain" description="DUF6535" evidence="2">
    <location>
        <begin position="32"/>
        <end position="105"/>
    </location>
</feature>
<proteinExistence type="predicted"/>
<reference evidence="3 4" key="1">
    <citation type="submission" date="2018-02" db="EMBL/GenBank/DDBJ databases">
        <title>Genome sequence of the basidiomycete white-rot fungus Phlebia centrifuga.</title>
        <authorList>
            <person name="Granchi Z."/>
            <person name="Peng M."/>
            <person name="de Vries R.P."/>
            <person name="Hilden K."/>
            <person name="Makela M.R."/>
            <person name="Grigoriev I."/>
            <person name="Riley R."/>
        </authorList>
    </citation>
    <scope>NUCLEOTIDE SEQUENCE [LARGE SCALE GENOMIC DNA]</scope>
    <source>
        <strain evidence="3 4">FBCC195</strain>
    </source>
</reference>
<protein>
    <recommendedName>
        <fullName evidence="2">DUF6535 domain-containing protein</fullName>
    </recommendedName>
</protein>
<evidence type="ECO:0000256" key="1">
    <source>
        <dbReference type="SAM" id="Phobius"/>
    </source>
</evidence>
<feature type="transmembrane region" description="Helical" evidence="1">
    <location>
        <begin position="56"/>
        <end position="73"/>
    </location>
</feature>
<sequence length="134" mass="14682">MDEQPTSEGNIRYVVSERSGGGYVVSEMSTGWTEMTRTVKEVDEGKVKDCKEDIDTLLVFAGLFSAVMTAFLIESYQLLIPSDTTTIIALLTQMTLQSQSYTIGSGFVNATISIPANSTIAHIVRHPDYCPLVH</sequence>